<dbReference type="InterPro" id="IPR013221">
    <property type="entry name" value="Mur_ligase_cen"/>
</dbReference>
<protein>
    <recommendedName>
        <fullName evidence="7">UDP-N-acetylmuramoyl-L-alanyl-D-glutamate--2,6-diaminopimelate ligase</fullName>
        <ecNumber evidence="7">6.3.2.13</ecNumber>
    </recommendedName>
    <alternativeName>
        <fullName evidence="7">Meso-A2pm-adding enzyme</fullName>
    </alternativeName>
    <alternativeName>
        <fullName evidence="7">Meso-diaminopimelate-adding enzyme</fullName>
    </alternativeName>
    <alternativeName>
        <fullName evidence="7">UDP-MurNAc-L-Ala-D-Glu:meso-diaminopimelate ligase</fullName>
    </alternativeName>
    <alternativeName>
        <fullName evidence="7">UDP-MurNAc-tripeptide synthetase</fullName>
    </alternativeName>
    <alternativeName>
        <fullName evidence="7">UDP-N-acetylmuramyl-tripeptide synthetase</fullName>
    </alternativeName>
</protein>
<accession>A0ABT7QKN3</accession>
<keyword evidence="7 12" id="KW-0436">Ligase</keyword>
<dbReference type="InterPro" id="IPR036565">
    <property type="entry name" value="Mur-like_cat_sf"/>
</dbReference>
<dbReference type="InterPro" id="IPR035911">
    <property type="entry name" value="MurE/MurF_N"/>
</dbReference>
<dbReference type="PANTHER" id="PTHR23135:SF4">
    <property type="entry name" value="UDP-N-ACETYLMURAMOYL-L-ALANYL-D-GLUTAMATE--2,6-DIAMINOPIMELATE LIGASE MURE HOMOLOG, CHLOROPLASTIC"/>
    <property type="match status" value="1"/>
</dbReference>
<gene>
    <name evidence="7" type="primary">murE</name>
    <name evidence="12" type="ORF">NQX30_02660</name>
</gene>
<feature type="binding site" evidence="7">
    <location>
        <position position="175"/>
    </location>
    <ligand>
        <name>UDP-N-acetyl-alpha-D-muramoyl-L-alanyl-D-glutamate</name>
        <dbReference type="ChEBI" id="CHEBI:83900"/>
    </ligand>
</feature>
<keyword evidence="6 7" id="KW-0961">Cell wall biogenesis/degradation</keyword>
<feature type="domain" description="Mur ligase N-terminal catalytic" evidence="9">
    <location>
        <begin position="16"/>
        <end position="88"/>
    </location>
</feature>
<feature type="binding site" evidence="7">
    <location>
        <position position="22"/>
    </location>
    <ligand>
        <name>UDP-N-acetyl-alpha-D-muramoyl-L-alanyl-D-glutamate</name>
        <dbReference type="ChEBI" id="CHEBI:83900"/>
    </ligand>
</feature>
<evidence type="ECO:0000313" key="13">
    <source>
        <dbReference type="Proteomes" id="UP001168167"/>
    </source>
</evidence>
<evidence type="ECO:0000256" key="2">
    <source>
        <dbReference type="ARBA" id="ARBA00022618"/>
    </source>
</evidence>
<comment type="catalytic activity">
    <reaction evidence="7">
        <text>UDP-N-acetyl-alpha-D-muramoyl-L-alanyl-D-glutamate + meso-2,6-diaminopimelate + ATP = UDP-N-acetyl-alpha-D-muramoyl-L-alanyl-gamma-D-glutamyl-meso-2,6-diaminopimelate + ADP + phosphate + H(+)</text>
        <dbReference type="Rhea" id="RHEA:23676"/>
        <dbReference type="ChEBI" id="CHEBI:15378"/>
        <dbReference type="ChEBI" id="CHEBI:30616"/>
        <dbReference type="ChEBI" id="CHEBI:43474"/>
        <dbReference type="ChEBI" id="CHEBI:57791"/>
        <dbReference type="ChEBI" id="CHEBI:83900"/>
        <dbReference type="ChEBI" id="CHEBI:83905"/>
        <dbReference type="ChEBI" id="CHEBI:456216"/>
        <dbReference type="EC" id="6.3.2.13"/>
    </reaction>
</comment>
<keyword evidence="7" id="KW-0067">ATP-binding</keyword>
<feature type="binding site" evidence="7">
    <location>
        <begin position="148"/>
        <end position="149"/>
    </location>
    <ligand>
        <name>UDP-N-acetyl-alpha-D-muramoyl-L-alanyl-D-glutamate</name>
        <dbReference type="ChEBI" id="CHEBI:83900"/>
    </ligand>
</feature>
<evidence type="ECO:0000256" key="1">
    <source>
        <dbReference type="ARBA" id="ARBA00005898"/>
    </source>
</evidence>
<comment type="subcellular location">
    <subcellularLocation>
        <location evidence="7 8">Cytoplasm</location>
    </subcellularLocation>
</comment>
<comment type="PTM">
    <text evidence="7">Carboxylation is probably crucial for Mg(2+) binding and, consequently, for the gamma-phosphate positioning of ATP.</text>
</comment>
<keyword evidence="5 7" id="KW-0131">Cell cycle</keyword>
<dbReference type="Gene3D" id="3.40.1390.10">
    <property type="entry name" value="MurE/MurF, N-terminal domain"/>
    <property type="match status" value="1"/>
</dbReference>
<evidence type="ECO:0000259" key="9">
    <source>
        <dbReference type="Pfam" id="PF01225"/>
    </source>
</evidence>
<feature type="modified residue" description="N6-carboxylysine" evidence="7">
    <location>
        <position position="215"/>
    </location>
</feature>
<dbReference type="HAMAP" id="MF_00208">
    <property type="entry name" value="MurE"/>
    <property type="match status" value="1"/>
</dbReference>
<dbReference type="GO" id="GO:0008765">
    <property type="term" value="F:UDP-N-acetylmuramoylalanyl-D-glutamate-2,6-diaminopimelate ligase activity"/>
    <property type="evidence" value="ECO:0007669"/>
    <property type="project" value="UniProtKB-EC"/>
</dbReference>
<name>A0ABT7QKN3_9GAMM</name>
<dbReference type="Pfam" id="PF01225">
    <property type="entry name" value="Mur_ligase"/>
    <property type="match status" value="1"/>
</dbReference>
<dbReference type="NCBIfam" id="TIGR01085">
    <property type="entry name" value="murE"/>
    <property type="match status" value="1"/>
</dbReference>
<dbReference type="SUPFAM" id="SSF53244">
    <property type="entry name" value="MurD-like peptide ligases, peptide-binding domain"/>
    <property type="match status" value="1"/>
</dbReference>
<feature type="binding site" evidence="7">
    <location>
        <position position="452"/>
    </location>
    <ligand>
        <name>meso-2,6-diaminopimelate</name>
        <dbReference type="ChEBI" id="CHEBI:57791"/>
    </ligand>
</feature>
<dbReference type="InterPro" id="IPR004101">
    <property type="entry name" value="Mur_ligase_C"/>
</dbReference>
<dbReference type="EMBL" id="JANQAO010000001">
    <property type="protein sequence ID" value="MDM5147276.1"/>
    <property type="molecule type" value="Genomic_DNA"/>
</dbReference>
<feature type="short sequence motif" description="Meso-diaminopimelate recognition motif" evidence="7">
    <location>
        <begin position="399"/>
        <end position="402"/>
    </location>
</feature>
<dbReference type="NCBIfam" id="NF001126">
    <property type="entry name" value="PRK00139.1-4"/>
    <property type="match status" value="1"/>
</dbReference>
<keyword evidence="2 7" id="KW-0132">Cell division</keyword>
<comment type="cofactor">
    <cofactor evidence="7">
        <name>Mg(2+)</name>
        <dbReference type="ChEBI" id="CHEBI:18420"/>
    </cofactor>
</comment>
<dbReference type="SUPFAM" id="SSF63418">
    <property type="entry name" value="MurE/MurF N-terminal domain"/>
    <property type="match status" value="1"/>
</dbReference>
<comment type="caution">
    <text evidence="12">The sequence shown here is derived from an EMBL/GenBank/DDBJ whole genome shotgun (WGS) entry which is preliminary data.</text>
</comment>
<keyword evidence="7" id="KW-0547">Nucleotide-binding</keyword>
<keyword evidence="3 7" id="KW-0133">Cell shape</keyword>
<dbReference type="PANTHER" id="PTHR23135">
    <property type="entry name" value="MUR LIGASE FAMILY MEMBER"/>
    <property type="match status" value="1"/>
</dbReference>
<keyword evidence="4 7" id="KW-0573">Peptidoglycan synthesis</keyword>
<dbReference type="InterPro" id="IPR036615">
    <property type="entry name" value="Mur_ligase_C_dom_sf"/>
</dbReference>
<feature type="binding site" evidence="7">
    <location>
        <position position="376"/>
    </location>
    <ligand>
        <name>meso-2,6-diaminopimelate</name>
        <dbReference type="ChEBI" id="CHEBI:57791"/>
    </ligand>
</feature>
<evidence type="ECO:0000256" key="4">
    <source>
        <dbReference type="ARBA" id="ARBA00022984"/>
    </source>
</evidence>
<keyword evidence="7" id="KW-0963">Cytoplasm</keyword>
<reference evidence="12" key="1">
    <citation type="submission" date="2022-08" db="EMBL/GenBank/DDBJ databases">
        <authorList>
            <person name="Dzunkova M."/>
            <person name="La Clair J."/>
            <person name="Tyml T."/>
            <person name="Doud D."/>
            <person name="Schulz F."/>
            <person name="Piquer S."/>
            <person name="Porcel Sanchis D."/>
            <person name="Osborn A."/>
            <person name="Robinson D."/>
            <person name="Louie K.B."/>
            <person name="Bowen B.P."/>
            <person name="Bowers R."/>
            <person name="Lee J."/>
            <person name="Arnau Llombart V."/>
            <person name="Diaz Villanueva W."/>
            <person name="Gosliner T."/>
            <person name="Northen T."/>
            <person name="Cheng J.-F."/>
            <person name="Burkart M.D."/>
            <person name="Woyke T."/>
        </authorList>
    </citation>
    <scope>NUCLEOTIDE SEQUENCE</scope>
    <source>
        <strain evidence="12">Df01</strain>
    </source>
</reference>
<comment type="pathway">
    <text evidence="7 8">Cell wall biogenesis; peptidoglycan biosynthesis.</text>
</comment>
<evidence type="ECO:0000256" key="3">
    <source>
        <dbReference type="ARBA" id="ARBA00022960"/>
    </source>
</evidence>
<dbReference type="Gene3D" id="3.40.1190.10">
    <property type="entry name" value="Mur-like, catalytic domain"/>
    <property type="match status" value="1"/>
</dbReference>
<feature type="binding site" evidence="7">
    <location>
        <position position="181"/>
    </location>
    <ligand>
        <name>UDP-N-acetyl-alpha-D-muramoyl-L-alanyl-D-glutamate</name>
        <dbReference type="ChEBI" id="CHEBI:83900"/>
    </ligand>
</feature>
<dbReference type="InterPro" id="IPR000713">
    <property type="entry name" value="Mur_ligase_N"/>
</dbReference>
<keyword evidence="7" id="KW-0460">Magnesium</keyword>
<evidence type="ECO:0000256" key="6">
    <source>
        <dbReference type="ARBA" id="ARBA00023316"/>
    </source>
</evidence>
<proteinExistence type="inferred from homology"/>
<dbReference type="Pfam" id="PF08245">
    <property type="entry name" value="Mur_ligase_M"/>
    <property type="match status" value="1"/>
</dbReference>
<sequence length="481" mass="50817">MFDAAATVHKMGAPLTALSCDSHHIPPNAAFVAYPGDKADGRDYIPQAIQAGAAGIFWDPADFSWSETWHTPHVAVPELRSRTGLLANFVYNEPSQKMFTAAITGTNGKTTIAHLAALLMSHSGRRTAVVGTLGAYLPGEIPQPTGNTTPEAIALQAFLQSFCQAGAEAAMIEASSHGIVQGRLAGVQLEAAVFANAGRDHLDYHGDIESYHRSKAQLFESSGLPLAILNADDEYCAQLAPQLAAAGKRVLTYGRRGTALRLLALQSDADGQTLELDGDDGWRRVWLPFAGAHNAHNFMAAALLARAGGGSWASFSTAVPTLPEGRLQRINNGGNTAQPAIYVDYAHTPDALTAALAALRQHGNRLWLVCGCGGERDRGKRALMGKVAATADVGIVTDDNPRDEEPAAIRADVLAGGGGRLQEIAGRGEAITWVITQAAATDTILIAGKGHENYQDIAGKRHYFSDADTAQTALKKRNGTC</sequence>
<comment type="caution">
    <text evidence="7">Lacks conserved residue(s) required for the propagation of feature annotation.</text>
</comment>
<reference evidence="12" key="2">
    <citation type="journal article" date="2023" name="Microbiome">
        <title>Synthase-selected sorting approach identifies a beta-lactone synthase in a nudibranch symbiotic bacterium.</title>
        <authorList>
            <person name="Dzunkova M."/>
            <person name="La Clair J.J."/>
            <person name="Tyml T."/>
            <person name="Doud D."/>
            <person name="Schulz F."/>
            <person name="Piquer-Esteban S."/>
            <person name="Porcel Sanchis D."/>
            <person name="Osborn A."/>
            <person name="Robinson D."/>
            <person name="Louie K.B."/>
            <person name="Bowen B.P."/>
            <person name="Bowers R.M."/>
            <person name="Lee J."/>
            <person name="Arnau V."/>
            <person name="Diaz-Villanueva W."/>
            <person name="Stepanauskas R."/>
            <person name="Gosliner T."/>
            <person name="Date S.V."/>
            <person name="Northen T.R."/>
            <person name="Cheng J.F."/>
            <person name="Burkart M.D."/>
            <person name="Woyke T."/>
        </authorList>
    </citation>
    <scope>NUCLEOTIDE SEQUENCE</scope>
    <source>
        <strain evidence="12">Df01</strain>
    </source>
</reference>
<evidence type="ECO:0000256" key="7">
    <source>
        <dbReference type="HAMAP-Rule" id="MF_00208"/>
    </source>
</evidence>
<feature type="domain" description="Mur ligase C-terminal" evidence="10">
    <location>
        <begin position="325"/>
        <end position="450"/>
    </location>
</feature>
<evidence type="ECO:0000313" key="12">
    <source>
        <dbReference type="EMBL" id="MDM5147276.1"/>
    </source>
</evidence>
<evidence type="ECO:0000259" key="10">
    <source>
        <dbReference type="Pfam" id="PF02875"/>
    </source>
</evidence>
<dbReference type="EC" id="6.3.2.13" evidence="7"/>
<dbReference type="Gene3D" id="3.90.190.20">
    <property type="entry name" value="Mur ligase, C-terminal domain"/>
    <property type="match status" value="1"/>
</dbReference>
<feature type="domain" description="Mur ligase central" evidence="11">
    <location>
        <begin position="103"/>
        <end position="304"/>
    </location>
</feature>
<dbReference type="Pfam" id="PF02875">
    <property type="entry name" value="Mur_ligase_C"/>
    <property type="match status" value="1"/>
</dbReference>
<feature type="binding site" evidence="7">
    <location>
        <begin position="399"/>
        <end position="402"/>
    </location>
    <ligand>
        <name>meso-2,6-diaminopimelate</name>
        <dbReference type="ChEBI" id="CHEBI:57791"/>
    </ligand>
</feature>
<feature type="binding site" evidence="7">
    <location>
        <begin position="105"/>
        <end position="111"/>
    </location>
    <ligand>
        <name>ATP</name>
        <dbReference type="ChEBI" id="CHEBI:30616"/>
    </ligand>
</feature>
<organism evidence="12 13">
    <name type="scientific">Candidatus Doriopsillibacter californiensis</name>
    <dbReference type="NCBI Taxonomy" id="2970740"/>
    <lineage>
        <taxon>Bacteria</taxon>
        <taxon>Pseudomonadati</taxon>
        <taxon>Pseudomonadota</taxon>
        <taxon>Gammaproteobacteria</taxon>
        <taxon>Candidatus Tethybacterales</taxon>
        <taxon>Candidatus Persebacteraceae</taxon>
        <taxon>Candidatus Doriopsillibacter</taxon>
    </lineage>
</organism>
<feature type="binding site" evidence="7">
    <location>
        <position position="183"/>
    </location>
    <ligand>
        <name>UDP-N-acetyl-alpha-D-muramoyl-L-alanyl-D-glutamate</name>
        <dbReference type="ChEBI" id="CHEBI:83900"/>
    </ligand>
</feature>
<evidence type="ECO:0000259" key="11">
    <source>
        <dbReference type="Pfam" id="PF08245"/>
    </source>
</evidence>
<feature type="binding site" evidence="7">
    <location>
        <position position="147"/>
    </location>
    <ligand>
        <name>UDP-N-acetyl-alpha-D-muramoyl-L-alanyl-D-glutamate</name>
        <dbReference type="ChEBI" id="CHEBI:83900"/>
    </ligand>
</feature>
<feature type="binding site" evidence="7">
    <location>
        <position position="448"/>
    </location>
    <ligand>
        <name>meso-2,6-diaminopimelate</name>
        <dbReference type="ChEBI" id="CHEBI:57791"/>
    </ligand>
</feature>
<dbReference type="InterPro" id="IPR005761">
    <property type="entry name" value="UDP-N-AcMur-Glu-dNH2Pim_ligase"/>
</dbReference>
<evidence type="ECO:0000256" key="8">
    <source>
        <dbReference type="RuleBase" id="RU004135"/>
    </source>
</evidence>
<keyword evidence="13" id="KW-1185">Reference proteome</keyword>
<comment type="similarity">
    <text evidence="1 7">Belongs to the MurCDEF family. MurE subfamily.</text>
</comment>
<comment type="function">
    <text evidence="7">Catalyzes the addition of meso-diaminopimelic acid to the nucleotide precursor UDP-N-acetylmuramoyl-L-alanyl-D-glutamate (UMAG) in the biosynthesis of bacterial cell-wall peptidoglycan.</text>
</comment>
<dbReference type="Proteomes" id="UP001168167">
    <property type="component" value="Unassembled WGS sequence"/>
</dbReference>
<dbReference type="SUPFAM" id="SSF53623">
    <property type="entry name" value="MurD-like peptide ligases, catalytic domain"/>
    <property type="match status" value="1"/>
</dbReference>
<evidence type="ECO:0000256" key="5">
    <source>
        <dbReference type="ARBA" id="ARBA00023306"/>
    </source>
</evidence>